<keyword evidence="6 9" id="KW-1133">Transmembrane helix</keyword>
<keyword evidence="5 9" id="KW-0812">Transmembrane</keyword>
<evidence type="ECO:0000256" key="2">
    <source>
        <dbReference type="ARBA" id="ARBA00022448"/>
    </source>
</evidence>
<dbReference type="RefSeq" id="WP_308458917.1">
    <property type="nucleotide sequence ID" value="NZ_JAJEPS010000003.1"/>
</dbReference>
<evidence type="ECO:0000256" key="1">
    <source>
        <dbReference type="ARBA" id="ARBA00004429"/>
    </source>
</evidence>
<feature type="domain" description="Tripartite ATP-independent periplasmic transporters DctQ component" evidence="10">
    <location>
        <begin position="21"/>
        <end position="145"/>
    </location>
</feature>
<keyword evidence="4" id="KW-0997">Cell inner membrane</keyword>
<dbReference type="EMBL" id="JAJEPS010000003">
    <property type="protein sequence ID" value="MCC2125501.1"/>
    <property type="molecule type" value="Genomic_DNA"/>
</dbReference>
<keyword evidence="12" id="KW-1185">Reference proteome</keyword>
<feature type="transmembrane region" description="Helical" evidence="9">
    <location>
        <begin position="123"/>
        <end position="145"/>
    </location>
</feature>
<evidence type="ECO:0000256" key="3">
    <source>
        <dbReference type="ARBA" id="ARBA00022475"/>
    </source>
</evidence>
<evidence type="ECO:0000313" key="11">
    <source>
        <dbReference type="EMBL" id="MCC2125501.1"/>
    </source>
</evidence>
<dbReference type="Pfam" id="PF04290">
    <property type="entry name" value="DctQ"/>
    <property type="match status" value="1"/>
</dbReference>
<feature type="transmembrane region" description="Helical" evidence="9">
    <location>
        <begin position="45"/>
        <end position="62"/>
    </location>
</feature>
<evidence type="ECO:0000256" key="5">
    <source>
        <dbReference type="ARBA" id="ARBA00022692"/>
    </source>
</evidence>
<proteinExistence type="inferred from homology"/>
<keyword evidence="2" id="KW-0813">Transport</keyword>
<keyword evidence="3" id="KW-1003">Cell membrane</keyword>
<keyword evidence="7 9" id="KW-0472">Membrane</keyword>
<evidence type="ECO:0000256" key="7">
    <source>
        <dbReference type="ARBA" id="ARBA00023136"/>
    </source>
</evidence>
<accession>A0AAE3A8I1</accession>
<dbReference type="GO" id="GO:0005886">
    <property type="term" value="C:plasma membrane"/>
    <property type="evidence" value="ECO:0007669"/>
    <property type="project" value="UniProtKB-SubCell"/>
</dbReference>
<evidence type="ECO:0000256" key="4">
    <source>
        <dbReference type="ARBA" id="ARBA00022519"/>
    </source>
</evidence>
<evidence type="ECO:0000256" key="9">
    <source>
        <dbReference type="SAM" id="Phobius"/>
    </source>
</evidence>
<feature type="transmembrane region" description="Helical" evidence="9">
    <location>
        <begin position="83"/>
        <end position="103"/>
    </location>
</feature>
<name>A0AAE3A8I1_9FIRM</name>
<dbReference type="InterPro" id="IPR007387">
    <property type="entry name" value="TRAP_DctQ"/>
</dbReference>
<comment type="caution">
    <text evidence="11">The sequence shown here is derived from an EMBL/GenBank/DDBJ whole genome shotgun (WGS) entry which is preliminary data.</text>
</comment>
<dbReference type="Proteomes" id="UP001198220">
    <property type="component" value="Unassembled WGS sequence"/>
</dbReference>
<sequence length="199" mass="22369">MLKKLYVNFEEIISGTALLIMTFCVIGNVIGRLVISKSSAAFDEISYICYAYIIFVGGSSLYKRFGHGAIDLLVKLLPKKVQAILSVFVTSLLVFICGLTFILGTGYCIQAWTRRSQTLHFPYSITAFALVLGFFFMTIHSLFFLKNVIKKKDYYHEIPIYEGIYVVDSVEDQTEAALAHEAEKRLMQNTVSDSEKGGE</sequence>
<comment type="similarity">
    <text evidence="8">Belongs to the TRAP transporter small permease family.</text>
</comment>
<evidence type="ECO:0000259" key="10">
    <source>
        <dbReference type="Pfam" id="PF04290"/>
    </source>
</evidence>
<dbReference type="InterPro" id="IPR055348">
    <property type="entry name" value="DctQ"/>
</dbReference>
<comment type="subcellular location">
    <subcellularLocation>
        <location evidence="1">Cell inner membrane</location>
        <topology evidence="1">Multi-pass membrane protein</topology>
    </subcellularLocation>
</comment>
<gene>
    <name evidence="11" type="ORF">LKD36_04830</name>
</gene>
<evidence type="ECO:0000313" key="12">
    <source>
        <dbReference type="Proteomes" id="UP001198220"/>
    </source>
</evidence>
<dbReference type="PANTHER" id="PTHR35011">
    <property type="entry name" value="2,3-DIKETO-L-GULONATE TRAP TRANSPORTER SMALL PERMEASE PROTEIN YIAM"/>
    <property type="match status" value="1"/>
</dbReference>
<dbReference type="AlphaFoldDB" id="A0AAE3A8I1"/>
<feature type="transmembrane region" description="Helical" evidence="9">
    <location>
        <begin position="12"/>
        <end position="33"/>
    </location>
</feature>
<evidence type="ECO:0000256" key="6">
    <source>
        <dbReference type="ARBA" id="ARBA00022989"/>
    </source>
</evidence>
<organism evidence="11 12">
    <name type="scientific">Hominiventricola filiformis</name>
    <dbReference type="NCBI Taxonomy" id="2885352"/>
    <lineage>
        <taxon>Bacteria</taxon>
        <taxon>Bacillati</taxon>
        <taxon>Bacillota</taxon>
        <taxon>Clostridia</taxon>
        <taxon>Lachnospirales</taxon>
        <taxon>Lachnospiraceae</taxon>
        <taxon>Hominiventricola</taxon>
    </lineage>
</organism>
<reference evidence="11 12" key="1">
    <citation type="submission" date="2021-10" db="EMBL/GenBank/DDBJ databases">
        <title>Anaerobic single-cell dispensing facilitates the cultivation of human gut bacteria.</title>
        <authorList>
            <person name="Afrizal A."/>
        </authorList>
    </citation>
    <scope>NUCLEOTIDE SEQUENCE [LARGE SCALE GENOMIC DNA]</scope>
    <source>
        <strain evidence="11 12">CLA-AA-H276</strain>
    </source>
</reference>
<evidence type="ECO:0000256" key="8">
    <source>
        <dbReference type="ARBA" id="ARBA00038436"/>
    </source>
</evidence>
<protein>
    <submittedName>
        <fullName evidence="11">TRAP transporter small permease</fullName>
    </submittedName>
</protein>